<dbReference type="AlphaFoldDB" id="A0A834ERV2"/>
<evidence type="ECO:0000313" key="2">
    <source>
        <dbReference type="Proteomes" id="UP000664940"/>
    </source>
</evidence>
<accession>A0A834ERV2</accession>
<organism evidence="1 2">
    <name type="scientific">Phyllostomus discolor</name>
    <name type="common">pale spear-nosed bat</name>
    <dbReference type="NCBI Taxonomy" id="89673"/>
    <lineage>
        <taxon>Eukaryota</taxon>
        <taxon>Metazoa</taxon>
        <taxon>Chordata</taxon>
        <taxon>Craniata</taxon>
        <taxon>Vertebrata</taxon>
        <taxon>Euteleostomi</taxon>
        <taxon>Mammalia</taxon>
        <taxon>Eutheria</taxon>
        <taxon>Laurasiatheria</taxon>
        <taxon>Chiroptera</taxon>
        <taxon>Yangochiroptera</taxon>
        <taxon>Phyllostomidae</taxon>
        <taxon>Phyllostominae</taxon>
        <taxon>Phyllostomus</taxon>
    </lineage>
</organism>
<dbReference type="EMBL" id="JABVXQ010000001">
    <property type="protein sequence ID" value="KAF6131125.1"/>
    <property type="molecule type" value="Genomic_DNA"/>
</dbReference>
<dbReference type="Proteomes" id="UP000664940">
    <property type="component" value="Unassembled WGS sequence"/>
</dbReference>
<gene>
    <name evidence="1" type="ORF">HJG60_008014</name>
</gene>
<sequence>MSPTVSPRHSPSVCRLPFSPFGCLGSFQMHSGSEMFGSHRLSFCPTHKSSPRLARIYFTGWKCCQSPHCLEFGGQQLHGKLCQLSQAPWTSGLDLAGKPSASLSYRRSVPDHMEAPLSVLSAACLSPVLPATLIGCFYLA</sequence>
<reference evidence="1 2" key="1">
    <citation type="journal article" date="2020" name="Nature">
        <title>Six reference-quality genomes reveal evolution of bat adaptations.</title>
        <authorList>
            <person name="Jebb D."/>
            <person name="Huang Z."/>
            <person name="Pippel M."/>
            <person name="Hughes G.M."/>
            <person name="Lavrichenko K."/>
            <person name="Devanna P."/>
            <person name="Winkler S."/>
            <person name="Jermiin L.S."/>
            <person name="Skirmuntt E.C."/>
            <person name="Katzourakis A."/>
            <person name="Burkitt-Gray L."/>
            <person name="Ray D.A."/>
            <person name="Sullivan K.A.M."/>
            <person name="Roscito J.G."/>
            <person name="Kirilenko B.M."/>
            <person name="Davalos L.M."/>
            <person name="Corthals A.P."/>
            <person name="Power M.L."/>
            <person name="Jones G."/>
            <person name="Ransome R.D."/>
            <person name="Dechmann D.K.N."/>
            <person name="Locatelli A.G."/>
            <person name="Puechmaille S.J."/>
            <person name="Fedrigo O."/>
            <person name="Jarvis E.D."/>
            <person name="Hiller M."/>
            <person name="Vernes S.C."/>
            <person name="Myers E.W."/>
            <person name="Teeling E.C."/>
        </authorList>
    </citation>
    <scope>NUCLEOTIDE SEQUENCE [LARGE SCALE GENOMIC DNA]</scope>
    <source>
        <strain evidence="1">Bat1K_MPI-CBG_1</strain>
    </source>
</reference>
<evidence type="ECO:0000313" key="1">
    <source>
        <dbReference type="EMBL" id="KAF6131125.1"/>
    </source>
</evidence>
<proteinExistence type="predicted"/>
<protein>
    <submittedName>
        <fullName evidence="1">Uncharacterized protein</fullName>
    </submittedName>
</protein>
<comment type="caution">
    <text evidence="1">The sequence shown here is derived from an EMBL/GenBank/DDBJ whole genome shotgun (WGS) entry which is preliminary data.</text>
</comment>
<name>A0A834ERV2_9CHIR</name>